<protein>
    <submittedName>
        <fullName evidence="1">Uncharacterized protein</fullName>
    </submittedName>
</protein>
<dbReference type="AlphaFoldDB" id="A0A1H2VUM8"/>
<evidence type="ECO:0000313" key="1">
    <source>
        <dbReference type="EMBL" id="SDW72122.1"/>
    </source>
</evidence>
<keyword evidence="2" id="KW-1185">Reference proteome</keyword>
<evidence type="ECO:0000313" key="2">
    <source>
        <dbReference type="Proteomes" id="UP000198816"/>
    </source>
</evidence>
<dbReference type="RefSeq" id="WP_093030795.1">
    <property type="nucleotide sequence ID" value="NZ_FNNZ01000007.1"/>
</dbReference>
<name>A0A1H2VUM8_THIRO</name>
<accession>A0A1H2VUM8</accession>
<reference evidence="2" key="1">
    <citation type="submission" date="2016-10" db="EMBL/GenBank/DDBJ databases">
        <authorList>
            <person name="Varghese N."/>
            <person name="Submissions S."/>
        </authorList>
    </citation>
    <scope>NUCLEOTIDE SEQUENCE [LARGE SCALE GENOMIC DNA]</scope>
    <source>
        <strain evidence="2">DSM 217</strain>
    </source>
</reference>
<dbReference type="Proteomes" id="UP000198816">
    <property type="component" value="Unassembled WGS sequence"/>
</dbReference>
<dbReference type="OrthoDB" id="5769332at2"/>
<sequence length="152" mass="16420">MVHVSRPRLQGLLAAGLFLILLHYAAPGFSAKSGPAWEACRDRVIANLEAAGLRDFGDVSAYTGATGTGALQAVIDQCGYRSERIGPAFCDDLYEQVYAACRVDGFEGMSMAATSWVLIFDPDGPLVERLRRVCTQSATIDRARFGRLICGE</sequence>
<dbReference type="EMBL" id="FNNZ01000007">
    <property type="protein sequence ID" value="SDW72122.1"/>
    <property type="molecule type" value="Genomic_DNA"/>
</dbReference>
<gene>
    <name evidence="1" type="ORF">SAMN05421783_107178</name>
</gene>
<proteinExistence type="predicted"/>
<organism evidence="1 2">
    <name type="scientific">Thiocapsa roseopersicina</name>
    <dbReference type="NCBI Taxonomy" id="1058"/>
    <lineage>
        <taxon>Bacteria</taxon>
        <taxon>Pseudomonadati</taxon>
        <taxon>Pseudomonadota</taxon>
        <taxon>Gammaproteobacteria</taxon>
        <taxon>Chromatiales</taxon>
        <taxon>Chromatiaceae</taxon>
        <taxon>Thiocapsa</taxon>
    </lineage>
</organism>